<dbReference type="EMBL" id="LUGH01000340">
    <property type="protein sequence ID" value="OBZ85983.1"/>
    <property type="molecule type" value="Genomic_DNA"/>
</dbReference>
<sequence length="97" mass="10825">MRSILLFCLTVLLATIVYAAEEGYTDYLIALSEPVTDAKWEQARADIEKIGGKVNYEITLGMKGLAVSVPSNIVLALDQKDYIDFMEQDHTVHAFDN</sequence>
<comment type="caution">
    <text evidence="2">The sequence shown here is derived from an EMBL/GenBank/DDBJ whole genome shotgun (WGS) entry which is preliminary data.</text>
</comment>
<dbReference type="AlphaFoldDB" id="A0A1C7NA30"/>
<feature type="signal peptide" evidence="1">
    <location>
        <begin position="1"/>
        <end position="19"/>
    </location>
</feature>
<keyword evidence="1" id="KW-0732">Signal</keyword>
<evidence type="ECO:0000313" key="3">
    <source>
        <dbReference type="Proteomes" id="UP000093000"/>
    </source>
</evidence>
<dbReference type="InParanoid" id="A0A1C7NA30"/>
<protein>
    <recommendedName>
        <fullName evidence="4">Inhibitor I9 domain-containing protein</fullName>
    </recommendedName>
</protein>
<gene>
    <name evidence="2" type="ORF">A0J61_05971</name>
</gene>
<evidence type="ECO:0000313" key="2">
    <source>
        <dbReference type="EMBL" id="OBZ85983.1"/>
    </source>
</evidence>
<dbReference type="Gene3D" id="3.30.70.80">
    <property type="entry name" value="Peptidase S8 propeptide/proteinase inhibitor I9"/>
    <property type="match status" value="1"/>
</dbReference>
<dbReference type="InterPro" id="IPR037045">
    <property type="entry name" value="S8pro/Inhibitor_I9_sf"/>
</dbReference>
<feature type="chain" id="PRO_5008889565" description="Inhibitor I9 domain-containing protein" evidence="1">
    <location>
        <begin position="20"/>
        <end position="97"/>
    </location>
</feature>
<dbReference type="OrthoDB" id="5518345at2759"/>
<dbReference type="Proteomes" id="UP000093000">
    <property type="component" value="Unassembled WGS sequence"/>
</dbReference>
<dbReference type="SUPFAM" id="SSF54897">
    <property type="entry name" value="Protease propeptides/inhibitors"/>
    <property type="match status" value="1"/>
</dbReference>
<reference evidence="2 3" key="1">
    <citation type="submission" date="2016-03" db="EMBL/GenBank/DDBJ databases">
        <title>Choanephora cucurbitarum.</title>
        <authorList>
            <person name="Min B."/>
            <person name="Park H."/>
            <person name="Park J.-H."/>
            <person name="Shin H.-D."/>
            <person name="Choi I.-G."/>
        </authorList>
    </citation>
    <scope>NUCLEOTIDE SEQUENCE [LARGE SCALE GENOMIC DNA]</scope>
    <source>
        <strain evidence="2 3">KUS-F28377</strain>
    </source>
</reference>
<evidence type="ECO:0008006" key="4">
    <source>
        <dbReference type="Google" id="ProtNLM"/>
    </source>
</evidence>
<accession>A0A1C7NA30</accession>
<name>A0A1C7NA30_9FUNG</name>
<proteinExistence type="predicted"/>
<organism evidence="2 3">
    <name type="scientific">Choanephora cucurbitarum</name>
    <dbReference type="NCBI Taxonomy" id="101091"/>
    <lineage>
        <taxon>Eukaryota</taxon>
        <taxon>Fungi</taxon>
        <taxon>Fungi incertae sedis</taxon>
        <taxon>Mucoromycota</taxon>
        <taxon>Mucoromycotina</taxon>
        <taxon>Mucoromycetes</taxon>
        <taxon>Mucorales</taxon>
        <taxon>Mucorineae</taxon>
        <taxon>Choanephoraceae</taxon>
        <taxon>Choanephoroideae</taxon>
        <taxon>Choanephora</taxon>
    </lineage>
</organism>
<evidence type="ECO:0000256" key="1">
    <source>
        <dbReference type="SAM" id="SignalP"/>
    </source>
</evidence>
<keyword evidence="3" id="KW-1185">Reference proteome</keyword>